<dbReference type="InterPro" id="IPR003660">
    <property type="entry name" value="HAMP_dom"/>
</dbReference>
<keyword evidence="5 10" id="KW-1133">Transmembrane helix</keyword>
<feature type="domain" description="HAMP" evidence="12">
    <location>
        <begin position="323"/>
        <end position="375"/>
    </location>
</feature>
<evidence type="ECO:0000259" key="12">
    <source>
        <dbReference type="PROSITE" id="PS50885"/>
    </source>
</evidence>
<dbReference type="CDD" id="cd11386">
    <property type="entry name" value="MCP_signal"/>
    <property type="match status" value="1"/>
</dbReference>
<proteinExistence type="inferred from homology"/>
<keyword evidence="7 9" id="KW-0807">Transducer</keyword>
<dbReference type="Gene3D" id="1.10.8.500">
    <property type="entry name" value="HAMP domain in histidine kinase"/>
    <property type="match status" value="1"/>
</dbReference>
<evidence type="ECO:0000256" key="2">
    <source>
        <dbReference type="ARBA" id="ARBA00022475"/>
    </source>
</evidence>
<dbReference type="PROSITE" id="PS50111">
    <property type="entry name" value="CHEMOTAXIS_TRANSDUC_2"/>
    <property type="match status" value="1"/>
</dbReference>
<gene>
    <name evidence="13" type="ORF">E7272_12365</name>
</gene>
<dbReference type="AlphaFoldDB" id="A0A927U954"/>
<feature type="transmembrane region" description="Helical" evidence="10">
    <location>
        <begin position="295"/>
        <end position="318"/>
    </location>
</feature>
<evidence type="ECO:0000256" key="8">
    <source>
        <dbReference type="ARBA" id="ARBA00029447"/>
    </source>
</evidence>
<evidence type="ECO:0000256" key="1">
    <source>
        <dbReference type="ARBA" id="ARBA00004651"/>
    </source>
</evidence>
<dbReference type="SUPFAM" id="SSF103190">
    <property type="entry name" value="Sensory domain-like"/>
    <property type="match status" value="1"/>
</dbReference>
<evidence type="ECO:0000313" key="13">
    <source>
        <dbReference type="EMBL" id="MBE5920619.1"/>
    </source>
</evidence>
<dbReference type="InterPro" id="IPR033479">
    <property type="entry name" value="dCache_1"/>
</dbReference>
<dbReference type="Proteomes" id="UP000766246">
    <property type="component" value="Unassembled WGS sequence"/>
</dbReference>
<keyword evidence="2" id="KW-1003">Cell membrane</keyword>
<evidence type="ECO:0000256" key="3">
    <source>
        <dbReference type="ARBA" id="ARBA00022500"/>
    </source>
</evidence>
<dbReference type="CDD" id="cd06225">
    <property type="entry name" value="HAMP"/>
    <property type="match status" value="1"/>
</dbReference>
<dbReference type="EMBL" id="SVER01000041">
    <property type="protein sequence ID" value="MBE5920619.1"/>
    <property type="molecule type" value="Genomic_DNA"/>
</dbReference>
<evidence type="ECO:0000256" key="9">
    <source>
        <dbReference type="PROSITE-ProRule" id="PRU00284"/>
    </source>
</evidence>
<dbReference type="Gene3D" id="3.30.450.20">
    <property type="entry name" value="PAS domain"/>
    <property type="match status" value="1"/>
</dbReference>
<dbReference type="InterPro" id="IPR029151">
    <property type="entry name" value="Sensor-like_sf"/>
</dbReference>
<name>A0A927U954_9FIRM</name>
<evidence type="ECO:0000256" key="10">
    <source>
        <dbReference type="SAM" id="Phobius"/>
    </source>
</evidence>
<feature type="domain" description="Methyl-accepting transducer" evidence="11">
    <location>
        <begin position="394"/>
        <end position="644"/>
    </location>
</feature>
<comment type="similarity">
    <text evidence="8">Belongs to the methyl-accepting chemotaxis (MCP) protein family.</text>
</comment>
<dbReference type="GO" id="GO:0006935">
    <property type="term" value="P:chemotaxis"/>
    <property type="evidence" value="ECO:0007669"/>
    <property type="project" value="UniProtKB-KW"/>
</dbReference>
<dbReference type="PANTHER" id="PTHR32089">
    <property type="entry name" value="METHYL-ACCEPTING CHEMOTAXIS PROTEIN MCPB"/>
    <property type="match status" value="1"/>
</dbReference>
<comment type="caution">
    <text evidence="13">The sequence shown here is derived from an EMBL/GenBank/DDBJ whole genome shotgun (WGS) entry which is preliminary data.</text>
</comment>
<dbReference type="SUPFAM" id="SSF58104">
    <property type="entry name" value="Methyl-accepting chemotaxis protein (MCP) signaling domain"/>
    <property type="match status" value="1"/>
</dbReference>
<keyword evidence="6 10" id="KW-0472">Membrane</keyword>
<evidence type="ECO:0000256" key="5">
    <source>
        <dbReference type="ARBA" id="ARBA00022989"/>
    </source>
</evidence>
<dbReference type="CDD" id="cd18773">
    <property type="entry name" value="PDC1_HK_sensor"/>
    <property type="match status" value="1"/>
</dbReference>
<dbReference type="InterPro" id="IPR004089">
    <property type="entry name" value="MCPsignal_dom"/>
</dbReference>
<dbReference type="GO" id="GO:0005886">
    <property type="term" value="C:plasma membrane"/>
    <property type="evidence" value="ECO:0007669"/>
    <property type="project" value="UniProtKB-SubCell"/>
</dbReference>
<evidence type="ECO:0000256" key="6">
    <source>
        <dbReference type="ARBA" id="ARBA00023136"/>
    </source>
</evidence>
<keyword evidence="4 10" id="KW-0812">Transmembrane</keyword>
<accession>A0A927U954</accession>
<evidence type="ECO:0000256" key="7">
    <source>
        <dbReference type="ARBA" id="ARBA00023224"/>
    </source>
</evidence>
<evidence type="ECO:0000256" key="4">
    <source>
        <dbReference type="ARBA" id="ARBA00022692"/>
    </source>
</evidence>
<dbReference type="GO" id="GO:0007165">
    <property type="term" value="P:signal transduction"/>
    <property type="evidence" value="ECO:0007669"/>
    <property type="project" value="UniProtKB-KW"/>
</dbReference>
<comment type="subcellular location">
    <subcellularLocation>
        <location evidence="1">Cell membrane</location>
        <topology evidence="1">Multi-pass membrane protein</topology>
    </subcellularLocation>
</comment>
<dbReference type="CDD" id="cd12912">
    <property type="entry name" value="PDC2_MCP_like"/>
    <property type="match status" value="1"/>
</dbReference>
<dbReference type="PROSITE" id="PS50885">
    <property type="entry name" value="HAMP"/>
    <property type="match status" value="1"/>
</dbReference>
<dbReference type="Pfam" id="PF00015">
    <property type="entry name" value="MCPsignal"/>
    <property type="match status" value="1"/>
</dbReference>
<reference evidence="13" key="1">
    <citation type="submission" date="2019-04" db="EMBL/GenBank/DDBJ databases">
        <title>Evolution of Biomass-Degrading Anaerobic Consortia Revealed by Metagenomics.</title>
        <authorList>
            <person name="Peng X."/>
        </authorList>
    </citation>
    <scope>NUCLEOTIDE SEQUENCE</scope>
    <source>
        <strain evidence="13">SIG311</strain>
    </source>
</reference>
<dbReference type="SMART" id="SM00283">
    <property type="entry name" value="MA"/>
    <property type="match status" value="1"/>
</dbReference>
<dbReference type="Pfam" id="PF00672">
    <property type="entry name" value="HAMP"/>
    <property type="match status" value="1"/>
</dbReference>
<dbReference type="Gene3D" id="1.10.287.950">
    <property type="entry name" value="Methyl-accepting chemotaxis protein"/>
    <property type="match status" value="1"/>
</dbReference>
<dbReference type="PANTHER" id="PTHR32089:SF112">
    <property type="entry name" value="LYSOZYME-LIKE PROTEIN-RELATED"/>
    <property type="match status" value="1"/>
</dbReference>
<dbReference type="Pfam" id="PF02743">
    <property type="entry name" value="dCache_1"/>
    <property type="match status" value="1"/>
</dbReference>
<dbReference type="SMART" id="SM00304">
    <property type="entry name" value="HAMP"/>
    <property type="match status" value="1"/>
</dbReference>
<keyword evidence="3" id="KW-0145">Chemotaxis</keyword>
<evidence type="ECO:0000259" key="11">
    <source>
        <dbReference type="PROSITE" id="PS50111"/>
    </source>
</evidence>
<evidence type="ECO:0000313" key="14">
    <source>
        <dbReference type="Proteomes" id="UP000766246"/>
    </source>
</evidence>
<organism evidence="13 14">
    <name type="scientific">Pseudobutyrivibrio ruminis</name>
    <dbReference type="NCBI Taxonomy" id="46206"/>
    <lineage>
        <taxon>Bacteria</taxon>
        <taxon>Bacillati</taxon>
        <taxon>Bacillota</taxon>
        <taxon>Clostridia</taxon>
        <taxon>Lachnospirales</taxon>
        <taxon>Lachnospiraceae</taxon>
        <taxon>Pseudobutyrivibrio</taxon>
    </lineage>
</organism>
<protein>
    <submittedName>
        <fullName evidence="13">Methyl-accepting chemotaxis protein</fullName>
    </submittedName>
</protein>
<sequence>MSKQTNVNNQSKKGPSPKAISKRLTLLFVLMLVASTLLAEGIIVTLGYGMIKDLIDKSLNNQVVAEAGDVNKELNSIFYYLNGIADGVENETFEDDAAILHYLAPTVERYPLIPLGAYIGTNDGKFLDASGWVPDSDYIVAEKGWYKEGMGYDNNWFYYYDQPYFDAATGDLCATVIRHVKLKDGREGVFASDLILTSIQEKLNEVKLYKTGGCIMVTGEGQILSYKDTSICGTNIADNKDAFFSGVNSFLAEEHGIVKTVKAKGTAYYMVSAPVSGTDWQVIIYAKRSEVLDSLFTIVYILIGFTIAAVLIVVLVMIKVLSNMIKKPVTALTENIEKIANGDFTVEIASKGNDEIAFMNTAMGGFIHGMRNSLSEIKTVSTRLIDDAQISKDTAENLELAANEQSVSMDQIRSNIDDMADAVTEVAENATTLAQTISDVTTEEEEIENTMNGLVKKADVGQKDMKSVSEEMDNIVKSMNDMAEAVSSVDDAAQQITQIVDMINSISSQTNLLSLNASIEAARAGEAGKGFAVVATEIGALANNSADATNQIVDIIKEMSDRVKDLSEKSTANTELINNSAESINNAADTFLQITTELNTASSTLNDMAEQMRRVNDVATNMASVSEQQSAATQEIASNVEKVTESAKEVAASSEKVANAASNVSTAVDTINNNLVRFTIDAANKIKDDMDSE</sequence>